<evidence type="ECO:0000256" key="1">
    <source>
        <dbReference type="ARBA" id="ARBA00023186"/>
    </source>
</evidence>
<dbReference type="InterPro" id="IPR036869">
    <property type="entry name" value="J_dom_sf"/>
</dbReference>
<sequence>MKGSRAFCCLHSARQVSTSSLSKDYYQILGVERDATQRQIKQAYYQLSKKYHPDVAGRNAGTESKFIAITEAYECLKDPERRRIYDGATVGRGGRYIYNDESFNLKQDFGQGRRNPFYSKHYTQQEYERIWEQFKKMQTERDSYDAKIKEKLWEQFARDRATRWQRFHSRYPYGAPKSFHYEWKWTLSNPTGNRNVILLIRLATIYAICFAVVVVFQVISESLLNVKPLPSGIEDMKRKVTSSQCKQNTTFEYMSQQPFALHKDNWNNLIADSSSDSEAPRSSMTTSR</sequence>
<keyword evidence="2" id="KW-1133">Transmembrane helix</keyword>
<dbReference type="Gene3D" id="1.10.287.110">
    <property type="entry name" value="DnaJ domain"/>
    <property type="match status" value="1"/>
</dbReference>
<evidence type="ECO:0000256" key="2">
    <source>
        <dbReference type="SAM" id="Phobius"/>
    </source>
</evidence>
<evidence type="ECO:0000259" key="3">
    <source>
        <dbReference type="PROSITE" id="PS50076"/>
    </source>
</evidence>
<dbReference type="OMA" id="YERIWEQ"/>
<dbReference type="EMBL" id="UZAF01017599">
    <property type="protein sequence ID" value="VDO43177.1"/>
    <property type="molecule type" value="Genomic_DNA"/>
</dbReference>
<accession>A0A0N4WKF9</accession>
<evidence type="ECO:0000313" key="6">
    <source>
        <dbReference type="WBParaSite" id="HPLM_0001156401-mRNA-1"/>
    </source>
</evidence>
<dbReference type="OrthoDB" id="376357at2759"/>
<dbReference type="InterPro" id="IPR001623">
    <property type="entry name" value="DnaJ_domain"/>
</dbReference>
<dbReference type="PROSITE" id="PS50076">
    <property type="entry name" value="DNAJ_2"/>
    <property type="match status" value="1"/>
</dbReference>
<dbReference type="PRINTS" id="PR00625">
    <property type="entry name" value="JDOMAIN"/>
</dbReference>
<feature type="transmembrane region" description="Helical" evidence="2">
    <location>
        <begin position="196"/>
        <end position="219"/>
    </location>
</feature>
<keyword evidence="2" id="KW-0472">Membrane</keyword>
<reference evidence="6" key="1">
    <citation type="submission" date="2017-02" db="UniProtKB">
        <authorList>
            <consortium name="WormBaseParasite"/>
        </authorList>
    </citation>
    <scope>IDENTIFICATION</scope>
</reference>
<dbReference type="Proteomes" id="UP000268014">
    <property type="component" value="Unassembled WGS sequence"/>
</dbReference>
<keyword evidence="2" id="KW-0812">Transmembrane</keyword>
<gene>
    <name evidence="4" type="ORF">HPLM_LOCUS11556</name>
</gene>
<keyword evidence="1" id="KW-0143">Chaperone</keyword>
<organism evidence="6">
    <name type="scientific">Haemonchus placei</name>
    <name type="common">Barber's pole worm</name>
    <dbReference type="NCBI Taxonomy" id="6290"/>
    <lineage>
        <taxon>Eukaryota</taxon>
        <taxon>Metazoa</taxon>
        <taxon>Ecdysozoa</taxon>
        <taxon>Nematoda</taxon>
        <taxon>Chromadorea</taxon>
        <taxon>Rhabditida</taxon>
        <taxon>Rhabditina</taxon>
        <taxon>Rhabditomorpha</taxon>
        <taxon>Strongyloidea</taxon>
        <taxon>Trichostrongylidae</taxon>
        <taxon>Haemonchus</taxon>
    </lineage>
</organism>
<dbReference type="PANTHER" id="PTHR44145">
    <property type="entry name" value="DNAJ HOMOLOG SUBFAMILY A MEMBER 3, MITOCHONDRIAL"/>
    <property type="match status" value="1"/>
</dbReference>
<protein>
    <submittedName>
        <fullName evidence="6">J domain-containing protein</fullName>
    </submittedName>
</protein>
<dbReference type="InterPro" id="IPR018253">
    <property type="entry name" value="DnaJ_domain_CS"/>
</dbReference>
<dbReference type="AlphaFoldDB" id="A0A0N4WKF9"/>
<dbReference type="WBParaSite" id="HPLM_0001156401-mRNA-1">
    <property type="protein sequence ID" value="HPLM_0001156401-mRNA-1"/>
    <property type="gene ID" value="HPLM_0001156401"/>
</dbReference>
<dbReference type="STRING" id="6290.A0A0N4WKF9"/>
<dbReference type="PROSITE" id="PS00636">
    <property type="entry name" value="DNAJ_1"/>
    <property type="match status" value="1"/>
</dbReference>
<name>A0A0N4WKF9_HAEPC</name>
<dbReference type="CDD" id="cd06257">
    <property type="entry name" value="DnaJ"/>
    <property type="match status" value="1"/>
</dbReference>
<dbReference type="SUPFAM" id="SSF46565">
    <property type="entry name" value="Chaperone J-domain"/>
    <property type="match status" value="1"/>
</dbReference>
<reference evidence="4 5" key="2">
    <citation type="submission" date="2018-11" db="EMBL/GenBank/DDBJ databases">
        <authorList>
            <consortium name="Pathogen Informatics"/>
        </authorList>
    </citation>
    <scope>NUCLEOTIDE SEQUENCE [LARGE SCALE GENOMIC DNA]</scope>
    <source>
        <strain evidence="4 5">MHpl1</strain>
    </source>
</reference>
<feature type="domain" description="J" evidence="3">
    <location>
        <begin position="24"/>
        <end position="89"/>
    </location>
</feature>
<evidence type="ECO:0000313" key="4">
    <source>
        <dbReference type="EMBL" id="VDO43177.1"/>
    </source>
</evidence>
<dbReference type="InterPro" id="IPR051938">
    <property type="entry name" value="Apopto_cytoskel_mod"/>
</dbReference>
<keyword evidence="5" id="KW-1185">Reference proteome</keyword>
<dbReference type="PANTHER" id="PTHR44145:SF3">
    <property type="entry name" value="DNAJ HOMOLOG SUBFAMILY A MEMBER 3, MITOCHONDRIAL"/>
    <property type="match status" value="1"/>
</dbReference>
<proteinExistence type="predicted"/>
<evidence type="ECO:0000313" key="5">
    <source>
        <dbReference type="Proteomes" id="UP000268014"/>
    </source>
</evidence>
<dbReference type="SMART" id="SM00271">
    <property type="entry name" value="DnaJ"/>
    <property type="match status" value="1"/>
</dbReference>
<dbReference type="Pfam" id="PF00226">
    <property type="entry name" value="DnaJ"/>
    <property type="match status" value="1"/>
</dbReference>